<evidence type="ECO:0000256" key="7">
    <source>
        <dbReference type="ARBA" id="ARBA00023065"/>
    </source>
</evidence>
<accession>A0A158GWA5</accession>
<proteinExistence type="predicted"/>
<dbReference type="Gene3D" id="2.40.160.10">
    <property type="entry name" value="Porin"/>
    <property type="match status" value="1"/>
</dbReference>
<dbReference type="PANTHER" id="PTHR34501">
    <property type="entry name" value="PROTEIN YDDL-RELATED"/>
    <property type="match status" value="1"/>
</dbReference>
<evidence type="ECO:0000256" key="10">
    <source>
        <dbReference type="ARBA" id="ARBA00023237"/>
    </source>
</evidence>
<dbReference type="AlphaFoldDB" id="A0A158GWA5"/>
<feature type="signal peptide" evidence="11">
    <location>
        <begin position="1"/>
        <end position="21"/>
    </location>
</feature>
<evidence type="ECO:0000256" key="9">
    <source>
        <dbReference type="ARBA" id="ARBA00023136"/>
    </source>
</evidence>
<dbReference type="InterPro" id="IPR033900">
    <property type="entry name" value="Gram_neg_porin_domain"/>
</dbReference>
<evidence type="ECO:0000256" key="6">
    <source>
        <dbReference type="ARBA" id="ARBA00022729"/>
    </source>
</evidence>
<reference evidence="13 14" key="1">
    <citation type="submission" date="2016-01" db="EMBL/GenBank/DDBJ databases">
        <authorList>
            <person name="Oliw E.H."/>
        </authorList>
    </citation>
    <scope>NUCLEOTIDE SEQUENCE [LARGE SCALE GENOMIC DNA]</scope>
    <source>
        <strain evidence="13">LMG 22029</strain>
    </source>
</reference>
<evidence type="ECO:0000313" key="13">
    <source>
        <dbReference type="EMBL" id="SAL36081.1"/>
    </source>
</evidence>
<comment type="subcellular location">
    <subcellularLocation>
        <location evidence="1">Cell outer membrane</location>
        <topology evidence="1">Multi-pass membrane protein</topology>
    </subcellularLocation>
</comment>
<comment type="subunit">
    <text evidence="2">Homotrimer.</text>
</comment>
<keyword evidence="8" id="KW-0626">Porin</keyword>
<keyword evidence="10" id="KW-0998">Cell outer membrane</keyword>
<dbReference type="GO" id="GO:0046930">
    <property type="term" value="C:pore complex"/>
    <property type="evidence" value="ECO:0007669"/>
    <property type="project" value="UniProtKB-KW"/>
</dbReference>
<dbReference type="PRINTS" id="PR00184">
    <property type="entry name" value="NEISSPPORIN"/>
</dbReference>
<feature type="domain" description="Porin" evidence="12">
    <location>
        <begin position="9"/>
        <end position="332"/>
    </location>
</feature>
<sequence>MIKRKIYSAAALAWFAAGAHAQSSVTLYGSIDEGVTYNTNAKGSGTALAGPIAVPDFFGLRGSEDLGNHLKAVFALQHGFLSNTGAGTIGNEAFSHFAYVGLSSPQYGTFTMGRQLDLTTEALRLNSNGSIQYTFYLFHPANLDNIGIMGDSINNSLRYTTPEIGGLTASAIYGLDDTVTQPGHVFSADVLYKNGPFRASAVYSSWRNHAIDVGSKLGYSSFLGQSLATGAVFSARTQRISGLSAFYSIGQKVDLHGMLTQVNLGTDTASGRMRTVEAGADFHTTVANTVNVGGYLSWLTDTRYAEVGVGDMYKLSVRTTVYAQLAWQHASGSGNAAIPLLAPSSSANQAALRIGMHHFF</sequence>
<evidence type="ECO:0000256" key="4">
    <source>
        <dbReference type="ARBA" id="ARBA00022452"/>
    </source>
</evidence>
<organism evidence="13 14">
    <name type="scientific">Caballeronia sordidicola</name>
    <name type="common">Burkholderia sordidicola</name>
    <dbReference type="NCBI Taxonomy" id="196367"/>
    <lineage>
        <taxon>Bacteria</taxon>
        <taxon>Pseudomonadati</taxon>
        <taxon>Pseudomonadota</taxon>
        <taxon>Betaproteobacteria</taxon>
        <taxon>Burkholderiales</taxon>
        <taxon>Burkholderiaceae</taxon>
        <taxon>Caballeronia</taxon>
    </lineage>
</organism>
<dbReference type="EMBL" id="FCOC02000011">
    <property type="protein sequence ID" value="SAL36081.1"/>
    <property type="molecule type" value="Genomic_DNA"/>
</dbReference>
<keyword evidence="7" id="KW-0406">Ion transport</keyword>
<evidence type="ECO:0000256" key="2">
    <source>
        <dbReference type="ARBA" id="ARBA00011233"/>
    </source>
</evidence>
<evidence type="ECO:0000256" key="3">
    <source>
        <dbReference type="ARBA" id="ARBA00022448"/>
    </source>
</evidence>
<keyword evidence="9" id="KW-0472">Membrane</keyword>
<evidence type="ECO:0000256" key="5">
    <source>
        <dbReference type="ARBA" id="ARBA00022692"/>
    </source>
</evidence>
<protein>
    <submittedName>
        <fullName evidence="13">Porin</fullName>
    </submittedName>
</protein>
<evidence type="ECO:0000313" key="14">
    <source>
        <dbReference type="Proteomes" id="UP000054893"/>
    </source>
</evidence>
<evidence type="ECO:0000256" key="11">
    <source>
        <dbReference type="SAM" id="SignalP"/>
    </source>
</evidence>
<dbReference type="SUPFAM" id="SSF56935">
    <property type="entry name" value="Porins"/>
    <property type="match status" value="1"/>
</dbReference>
<dbReference type="Pfam" id="PF13609">
    <property type="entry name" value="Porin_4"/>
    <property type="match status" value="1"/>
</dbReference>
<evidence type="ECO:0000259" key="12">
    <source>
        <dbReference type="Pfam" id="PF13609"/>
    </source>
</evidence>
<keyword evidence="6 11" id="KW-0732">Signal</keyword>
<dbReference type="OrthoDB" id="8982743at2"/>
<dbReference type="Proteomes" id="UP000054893">
    <property type="component" value="Unassembled WGS sequence"/>
</dbReference>
<keyword evidence="3" id="KW-0813">Transport</keyword>
<dbReference type="InterPro" id="IPR002299">
    <property type="entry name" value="Porin_Neis"/>
</dbReference>
<dbReference type="RefSeq" id="WP_060856761.1">
    <property type="nucleotide sequence ID" value="NZ_FCOC02000011.1"/>
</dbReference>
<dbReference type="GO" id="GO:0015288">
    <property type="term" value="F:porin activity"/>
    <property type="evidence" value="ECO:0007669"/>
    <property type="project" value="UniProtKB-KW"/>
</dbReference>
<dbReference type="CDD" id="cd00342">
    <property type="entry name" value="gram_neg_porins"/>
    <property type="match status" value="1"/>
</dbReference>
<feature type="chain" id="PRO_5007810501" evidence="11">
    <location>
        <begin position="22"/>
        <end position="360"/>
    </location>
</feature>
<evidence type="ECO:0000256" key="8">
    <source>
        <dbReference type="ARBA" id="ARBA00023114"/>
    </source>
</evidence>
<keyword evidence="4" id="KW-1134">Transmembrane beta strand</keyword>
<dbReference type="GO" id="GO:0006811">
    <property type="term" value="P:monoatomic ion transport"/>
    <property type="evidence" value="ECO:0007669"/>
    <property type="project" value="UniProtKB-KW"/>
</dbReference>
<dbReference type="InterPro" id="IPR050298">
    <property type="entry name" value="Gram-neg_bact_OMP"/>
</dbReference>
<name>A0A158GWA5_CABSO</name>
<evidence type="ECO:0000256" key="1">
    <source>
        <dbReference type="ARBA" id="ARBA00004571"/>
    </source>
</evidence>
<gene>
    <name evidence="13" type="ORF">AWB64_03615</name>
</gene>
<dbReference type="PANTHER" id="PTHR34501:SF9">
    <property type="entry name" value="MAJOR OUTER MEMBRANE PROTEIN P.IA"/>
    <property type="match status" value="1"/>
</dbReference>
<dbReference type="InterPro" id="IPR023614">
    <property type="entry name" value="Porin_dom_sf"/>
</dbReference>
<dbReference type="GO" id="GO:0009279">
    <property type="term" value="C:cell outer membrane"/>
    <property type="evidence" value="ECO:0007669"/>
    <property type="project" value="UniProtKB-SubCell"/>
</dbReference>
<keyword evidence="5" id="KW-0812">Transmembrane</keyword>